<dbReference type="InterPro" id="IPR037524">
    <property type="entry name" value="PA14/GLEYA"/>
</dbReference>
<reference evidence="5 6" key="1">
    <citation type="submission" date="2019-12" db="EMBL/GenBank/DDBJ databases">
        <title>Genomic-based taxomic classification of the family Erythrobacteraceae.</title>
        <authorList>
            <person name="Xu L."/>
        </authorList>
    </citation>
    <scope>NUCLEOTIDE SEQUENCE [LARGE SCALE GENOMIC DNA]</scope>
    <source>
        <strain evidence="5 6">M0322</strain>
    </source>
</reference>
<dbReference type="SMART" id="SM00758">
    <property type="entry name" value="PA14"/>
    <property type="match status" value="1"/>
</dbReference>
<evidence type="ECO:0000259" key="4">
    <source>
        <dbReference type="PROSITE" id="PS51820"/>
    </source>
</evidence>
<keyword evidence="2" id="KW-0378">Hydrolase</keyword>
<dbReference type="Pfam" id="PF01055">
    <property type="entry name" value="Glyco_hydro_31_2nd"/>
    <property type="match status" value="1"/>
</dbReference>
<dbReference type="OrthoDB" id="176168at2"/>
<protein>
    <submittedName>
        <fullName evidence="5">DUF5110 domain-containing protein</fullName>
    </submittedName>
</protein>
<dbReference type="InterPro" id="IPR011658">
    <property type="entry name" value="PA14_dom"/>
</dbReference>
<feature type="chain" id="PRO_5032942008" evidence="3">
    <location>
        <begin position="22"/>
        <end position="935"/>
    </location>
</feature>
<dbReference type="InterPro" id="IPR033403">
    <property type="entry name" value="DUF5110"/>
</dbReference>
<dbReference type="CDD" id="cd06591">
    <property type="entry name" value="GH31_xylosidase_XylS"/>
    <property type="match status" value="1"/>
</dbReference>
<dbReference type="CDD" id="cd14752">
    <property type="entry name" value="GH31_N"/>
    <property type="match status" value="1"/>
</dbReference>
<comment type="caution">
    <text evidence="5">The sequence shown here is derived from an EMBL/GenBank/DDBJ whole genome shotgun (WGS) entry which is preliminary data.</text>
</comment>
<dbReference type="Gene3D" id="2.60.120.380">
    <property type="match status" value="1"/>
</dbReference>
<dbReference type="Proteomes" id="UP000466966">
    <property type="component" value="Unassembled WGS sequence"/>
</dbReference>
<dbReference type="InterPro" id="IPR017853">
    <property type="entry name" value="GH"/>
</dbReference>
<evidence type="ECO:0000256" key="1">
    <source>
        <dbReference type="ARBA" id="ARBA00007806"/>
    </source>
</evidence>
<keyword evidence="3" id="KW-0732">Signal</keyword>
<dbReference type="Pfam" id="PF13802">
    <property type="entry name" value="Gal_mutarotas_2"/>
    <property type="match status" value="1"/>
</dbReference>
<dbReference type="GO" id="GO:0030246">
    <property type="term" value="F:carbohydrate binding"/>
    <property type="evidence" value="ECO:0007669"/>
    <property type="project" value="InterPro"/>
</dbReference>
<dbReference type="GO" id="GO:0005975">
    <property type="term" value="P:carbohydrate metabolic process"/>
    <property type="evidence" value="ECO:0007669"/>
    <property type="project" value="InterPro"/>
</dbReference>
<dbReference type="Pfam" id="PF17137">
    <property type="entry name" value="DUF5110"/>
    <property type="match status" value="1"/>
</dbReference>
<name>A0A844YV03_9SPHN</name>
<dbReference type="InterPro" id="IPR013780">
    <property type="entry name" value="Glyco_hydro_b"/>
</dbReference>
<evidence type="ECO:0000256" key="3">
    <source>
        <dbReference type="SAM" id="SignalP"/>
    </source>
</evidence>
<dbReference type="EMBL" id="WTYV01000001">
    <property type="protein sequence ID" value="MXO70671.1"/>
    <property type="molecule type" value="Genomic_DNA"/>
</dbReference>
<organism evidence="5 6">
    <name type="scientific">Alteraurantiacibacter buctensis</name>
    <dbReference type="NCBI Taxonomy" id="1503981"/>
    <lineage>
        <taxon>Bacteria</taxon>
        <taxon>Pseudomonadati</taxon>
        <taxon>Pseudomonadota</taxon>
        <taxon>Alphaproteobacteria</taxon>
        <taxon>Sphingomonadales</taxon>
        <taxon>Erythrobacteraceae</taxon>
        <taxon>Alteraurantiacibacter</taxon>
    </lineage>
</organism>
<dbReference type="Gene3D" id="2.60.40.1180">
    <property type="entry name" value="Golgi alpha-mannosidase II"/>
    <property type="match status" value="2"/>
</dbReference>
<feature type="signal peptide" evidence="3">
    <location>
        <begin position="1"/>
        <end position="21"/>
    </location>
</feature>
<dbReference type="SUPFAM" id="SSF56988">
    <property type="entry name" value="Anthrax protective antigen"/>
    <property type="match status" value="1"/>
</dbReference>
<dbReference type="InterPro" id="IPR048395">
    <property type="entry name" value="Glyco_hydro_31_C"/>
</dbReference>
<accession>A0A844YV03</accession>
<keyword evidence="6" id="KW-1185">Reference proteome</keyword>
<dbReference type="RefSeq" id="WP_160770557.1">
    <property type="nucleotide sequence ID" value="NZ_WTYV01000001.1"/>
</dbReference>
<dbReference type="Pfam" id="PF07691">
    <property type="entry name" value="PA14"/>
    <property type="match status" value="1"/>
</dbReference>
<proteinExistence type="inferred from homology"/>
<dbReference type="InterPro" id="IPR025887">
    <property type="entry name" value="Glyco_hydro_31_N_dom"/>
</dbReference>
<dbReference type="PANTHER" id="PTHR43863">
    <property type="entry name" value="HYDROLASE, PUTATIVE (AFU_ORTHOLOGUE AFUA_1G03140)-RELATED"/>
    <property type="match status" value="1"/>
</dbReference>
<keyword evidence="2" id="KW-0326">Glycosidase</keyword>
<evidence type="ECO:0000313" key="5">
    <source>
        <dbReference type="EMBL" id="MXO70671.1"/>
    </source>
</evidence>
<sequence>MKRLIACALLASAAMPAAAFAGSVEQVPHGMVVTTDAGQKVRVLAYADGTFRVSVADDLAQVPQSYMVVRQADGDPLFTQEGQTARLTLFSGHAVVGLSDGRLTVYDRTGAVLLDEYAPARRLDPVSIEGQPWLSTRVQFNRGTDEGLYGLGQHQNRQMNYNGEDVELAQHNMAIAVPYLASTRGYGLLWDNNSITRVGDARPYQRLQLDWRASYFLGDRLAVERREPTIDYQYIRDQTRWPEAAKARTEAATTGQNTAGNAVETQSVVWTGRYRPTTTGTHKFRLYSSSYVRVFANGEEVLNRWRQNWNPWYHNFELDLTRGRAVDLRIEWIPNQGYIALDHADPLPEADRHSVSFASDAGKAIDYYVVPAETMDGAIAGYRRLTGQAPMMPRWAYGFWQSRQRYTSQAELLGVLDSYRAAQIPIDNIVQDWFYWPEDQWGCHCFDPVRFPDPAGMVRTVHDANARVMISVWPKFYPTTQHGAELAAQGWLYQRPLEAQQRDWVGPGYANTFYDPYVPASRDLYFRQIRDTLVGQGFDAWWMDATEPDWHSNLSVEERAFQMTSAATGLPGAAIFNSYPLVHAEGMANGLRAAQPERRPFILTRSGFGGIQRTSSALWSGDVAARWDDLRDQISAGTNLSVAGVPNWTHDIGGFAVEDRYSREYPADLPEWRELYLRWFQFGAFSPLFRSHGEFPQRETPIIAAGDPAMLEGLTYYHRLRYRLLPYIYTLAADTHFADGTIIRPLVMDFEADRRTWDIDDQYMFGPAIMVAPVTEFGARQRTVYLPAGTDWYDAATGRRHAGGQTITVAAPRERVPLFVRAGAIVPMGPLVQHTGEDPQGSLTVHVFAGDDGAFSLYEDQGEDMGYAQGQYARVPLAWHDATRVLALGERQGSFPGMAQWREVTVVVHDGTGDPAPVFETEGSGGVLYSGAAMP</sequence>
<dbReference type="Gene3D" id="3.20.20.80">
    <property type="entry name" value="Glycosidases"/>
    <property type="match status" value="1"/>
</dbReference>
<dbReference type="Pfam" id="PF21365">
    <property type="entry name" value="Glyco_hydro_31_3rd"/>
    <property type="match status" value="1"/>
</dbReference>
<dbReference type="SUPFAM" id="SSF51011">
    <property type="entry name" value="Glycosyl hydrolase domain"/>
    <property type="match status" value="1"/>
</dbReference>
<gene>
    <name evidence="5" type="ORF">GRI99_03370</name>
</gene>
<evidence type="ECO:0000313" key="6">
    <source>
        <dbReference type="Proteomes" id="UP000466966"/>
    </source>
</evidence>
<feature type="domain" description="PA14" evidence="4">
    <location>
        <begin position="206"/>
        <end position="359"/>
    </location>
</feature>
<dbReference type="InterPro" id="IPR051816">
    <property type="entry name" value="Glycosyl_Hydrolase_31"/>
</dbReference>
<dbReference type="PANTHER" id="PTHR43863:SF2">
    <property type="entry name" value="MALTASE-GLUCOAMYLASE"/>
    <property type="match status" value="1"/>
</dbReference>
<dbReference type="GO" id="GO:0004553">
    <property type="term" value="F:hydrolase activity, hydrolyzing O-glycosyl compounds"/>
    <property type="evidence" value="ECO:0007669"/>
    <property type="project" value="InterPro"/>
</dbReference>
<dbReference type="SUPFAM" id="SSF74650">
    <property type="entry name" value="Galactose mutarotase-like"/>
    <property type="match status" value="1"/>
</dbReference>
<evidence type="ECO:0000256" key="2">
    <source>
        <dbReference type="RuleBase" id="RU361185"/>
    </source>
</evidence>
<dbReference type="InterPro" id="IPR011013">
    <property type="entry name" value="Gal_mutarotase_sf_dom"/>
</dbReference>
<dbReference type="PROSITE" id="PS51820">
    <property type="entry name" value="PA14"/>
    <property type="match status" value="1"/>
</dbReference>
<dbReference type="Gene3D" id="2.60.40.1760">
    <property type="entry name" value="glycosyl hydrolase (family 31)"/>
    <property type="match status" value="1"/>
</dbReference>
<dbReference type="AlphaFoldDB" id="A0A844YV03"/>
<comment type="similarity">
    <text evidence="1 2">Belongs to the glycosyl hydrolase 31 family.</text>
</comment>
<dbReference type="SUPFAM" id="SSF51445">
    <property type="entry name" value="(Trans)glycosidases"/>
    <property type="match status" value="1"/>
</dbReference>
<dbReference type="InterPro" id="IPR000322">
    <property type="entry name" value="Glyco_hydro_31_TIM"/>
</dbReference>